<dbReference type="EMBL" id="JAVDQD010000006">
    <property type="protein sequence ID" value="MDR6240970.1"/>
    <property type="molecule type" value="Genomic_DNA"/>
</dbReference>
<gene>
    <name evidence="2" type="ORF">HNQ88_004046</name>
</gene>
<proteinExistence type="predicted"/>
<keyword evidence="1" id="KW-0175">Coiled coil</keyword>
<protein>
    <submittedName>
        <fullName evidence="2">Gas vesicle protein</fullName>
    </submittedName>
</protein>
<feature type="coiled-coil region" evidence="1">
    <location>
        <begin position="69"/>
        <end position="110"/>
    </location>
</feature>
<organism evidence="2 3">
    <name type="scientific">Aureibacter tunicatorum</name>
    <dbReference type="NCBI Taxonomy" id="866807"/>
    <lineage>
        <taxon>Bacteria</taxon>
        <taxon>Pseudomonadati</taxon>
        <taxon>Bacteroidota</taxon>
        <taxon>Cytophagia</taxon>
        <taxon>Cytophagales</taxon>
        <taxon>Persicobacteraceae</taxon>
        <taxon>Aureibacter</taxon>
    </lineage>
</organism>
<dbReference type="Proteomes" id="UP001185092">
    <property type="component" value="Unassembled WGS sequence"/>
</dbReference>
<evidence type="ECO:0000313" key="2">
    <source>
        <dbReference type="EMBL" id="MDR6240970.1"/>
    </source>
</evidence>
<keyword evidence="3" id="KW-1185">Reference proteome</keyword>
<reference evidence="2" key="1">
    <citation type="submission" date="2023-07" db="EMBL/GenBank/DDBJ databases">
        <title>Genomic Encyclopedia of Type Strains, Phase IV (KMG-IV): sequencing the most valuable type-strain genomes for metagenomic binning, comparative biology and taxonomic classification.</title>
        <authorList>
            <person name="Goeker M."/>
        </authorList>
    </citation>
    <scope>NUCLEOTIDE SEQUENCE</scope>
    <source>
        <strain evidence="2">DSM 26174</strain>
    </source>
</reference>
<evidence type="ECO:0000256" key="1">
    <source>
        <dbReference type="SAM" id="Coils"/>
    </source>
</evidence>
<evidence type="ECO:0000313" key="3">
    <source>
        <dbReference type="Proteomes" id="UP001185092"/>
    </source>
</evidence>
<dbReference type="RefSeq" id="WP_309941370.1">
    <property type="nucleotide sequence ID" value="NZ_AP025305.1"/>
</dbReference>
<accession>A0AAE4BUE1</accession>
<comment type="caution">
    <text evidence="2">The sequence shown here is derived from an EMBL/GenBank/DDBJ whole genome shotgun (WGS) entry which is preliminary data.</text>
</comment>
<name>A0AAE4BUE1_9BACT</name>
<dbReference type="AlphaFoldDB" id="A0AAE4BUE1"/>
<sequence length="236" mass="27003">MLIDCKGCGKTFESKRRKVFCTTKCRKSHDYQLKKATMNNPATPKNTAQEFPYSGQGMDMKDHIIADKQRQLDEQKSDFKERQHKLENELEKLKEKYEKEREKSNELTVQLAYKDKEHSLSLKETEREHKKGLAGIAETIASNDKLANALTGLISSMTGAQLAEDGSDEDEQYFPTMFRKWFDSVDEQAQEKVEELISHVSHFEGNEAKVIQSLINNVIKIKSNVTKKQKAAPTGE</sequence>